<evidence type="ECO:0000313" key="1">
    <source>
        <dbReference type="EMBL" id="KAG7287262.1"/>
    </source>
</evidence>
<comment type="caution">
    <text evidence="1">The sequence shown here is derived from an EMBL/GenBank/DDBJ whole genome shotgun (WGS) entry which is preliminary data.</text>
</comment>
<dbReference type="PANTHER" id="PTHR38166">
    <property type="entry name" value="C2H2-TYPE DOMAIN-CONTAINING PROTEIN-RELATED"/>
    <property type="match status" value="1"/>
</dbReference>
<dbReference type="AlphaFoldDB" id="A0AAD4ETK7"/>
<protein>
    <submittedName>
        <fullName evidence="1">Uncharacterized protein</fullName>
    </submittedName>
</protein>
<name>A0AAD4ETK7_9PEZI</name>
<sequence length="132" mass="15826">MAQACEVQAFSVPDGLTKDQERLLKKKRKQAGSQVDRWKEMYRILFPDDDENDIPEPYDEDDPRMTWEAHRAQEFDQYERYLRRELPRLVRQRLEVAASDISSGPLETELRNRLVDIVRDSQSHLFQLYREL</sequence>
<dbReference type="EMBL" id="JAHCVI010000003">
    <property type="protein sequence ID" value="KAG7287262.1"/>
    <property type="molecule type" value="Genomic_DNA"/>
</dbReference>
<keyword evidence="2" id="KW-1185">Reference proteome</keyword>
<evidence type="ECO:0000313" key="2">
    <source>
        <dbReference type="Proteomes" id="UP001197093"/>
    </source>
</evidence>
<gene>
    <name evidence="1" type="ORF">NEMBOFW57_006769</name>
</gene>
<proteinExistence type="predicted"/>
<dbReference type="Proteomes" id="UP001197093">
    <property type="component" value="Unassembled WGS sequence"/>
</dbReference>
<reference evidence="1" key="1">
    <citation type="submission" date="2023-02" db="EMBL/GenBank/DDBJ databases">
        <authorList>
            <person name="Palmer J.M."/>
        </authorList>
    </citation>
    <scope>NUCLEOTIDE SEQUENCE</scope>
    <source>
        <strain evidence="1">FW57</strain>
    </source>
</reference>
<organism evidence="1 2">
    <name type="scientific">Staphylotrichum longicolle</name>
    <dbReference type="NCBI Taxonomy" id="669026"/>
    <lineage>
        <taxon>Eukaryota</taxon>
        <taxon>Fungi</taxon>
        <taxon>Dikarya</taxon>
        <taxon>Ascomycota</taxon>
        <taxon>Pezizomycotina</taxon>
        <taxon>Sordariomycetes</taxon>
        <taxon>Sordariomycetidae</taxon>
        <taxon>Sordariales</taxon>
        <taxon>Chaetomiaceae</taxon>
        <taxon>Staphylotrichum</taxon>
    </lineage>
</organism>
<dbReference type="PANTHER" id="PTHR38166:SF1">
    <property type="entry name" value="C2H2-TYPE DOMAIN-CONTAINING PROTEIN"/>
    <property type="match status" value="1"/>
</dbReference>
<accession>A0AAD4ETK7</accession>